<dbReference type="Pfam" id="PF01925">
    <property type="entry name" value="TauE"/>
    <property type="match status" value="1"/>
</dbReference>
<dbReference type="InterPro" id="IPR002781">
    <property type="entry name" value="TM_pro_TauE-like"/>
</dbReference>
<feature type="transmembrane region" description="Helical" evidence="5">
    <location>
        <begin position="83"/>
        <end position="105"/>
    </location>
</feature>
<keyword evidence="2 5" id="KW-0812">Transmembrane</keyword>
<evidence type="ECO:0000256" key="3">
    <source>
        <dbReference type="ARBA" id="ARBA00022989"/>
    </source>
</evidence>
<comment type="caution">
    <text evidence="6">The sequence shown here is derived from an EMBL/GenBank/DDBJ whole genome shotgun (WGS) entry which is preliminary data.</text>
</comment>
<evidence type="ECO:0000256" key="5">
    <source>
        <dbReference type="RuleBase" id="RU363041"/>
    </source>
</evidence>
<feature type="transmembrane region" description="Helical" evidence="5">
    <location>
        <begin position="49"/>
        <end position="71"/>
    </location>
</feature>
<reference evidence="6 7" key="1">
    <citation type="journal article" date="2019" name="Front. Microbiol.">
        <title>Genomes of Neutrophilic Sulfur-Oxidizing Chemolithoautotrophs Representing 9 Proteobacterial Species From 8 Genera.</title>
        <authorList>
            <person name="Watanabe T."/>
            <person name="Kojima H."/>
            <person name="Umezawa K."/>
            <person name="Hori C."/>
            <person name="Takasuka T.E."/>
            <person name="Kato Y."/>
            <person name="Fukui M."/>
        </authorList>
    </citation>
    <scope>NUCLEOTIDE SEQUENCE [LARGE SCALE GENOMIC DNA]</scope>
    <source>
        <strain evidence="6 7">TTN</strain>
    </source>
</reference>
<keyword evidence="7" id="KW-1185">Reference proteome</keyword>
<feature type="transmembrane region" description="Helical" evidence="5">
    <location>
        <begin position="6"/>
        <end position="37"/>
    </location>
</feature>
<feature type="transmembrane region" description="Helical" evidence="5">
    <location>
        <begin position="144"/>
        <end position="176"/>
    </location>
</feature>
<feature type="transmembrane region" description="Helical" evidence="5">
    <location>
        <begin position="216"/>
        <end position="239"/>
    </location>
</feature>
<dbReference type="RefSeq" id="WP_124704063.1">
    <property type="nucleotide sequence ID" value="NZ_BGOW01000007.1"/>
</dbReference>
<proteinExistence type="inferred from homology"/>
<evidence type="ECO:0000256" key="4">
    <source>
        <dbReference type="ARBA" id="ARBA00023136"/>
    </source>
</evidence>
<dbReference type="OrthoDB" id="457670at2"/>
<evidence type="ECO:0000313" key="7">
    <source>
        <dbReference type="Proteomes" id="UP000286806"/>
    </source>
</evidence>
<dbReference type="Proteomes" id="UP000286806">
    <property type="component" value="Unassembled WGS sequence"/>
</dbReference>
<accession>A0A401JC41</accession>
<keyword evidence="5" id="KW-1003">Cell membrane</keyword>
<protein>
    <recommendedName>
        <fullName evidence="5">Probable membrane transporter protein</fullName>
    </recommendedName>
</protein>
<dbReference type="PANTHER" id="PTHR43701:SF2">
    <property type="entry name" value="MEMBRANE TRANSPORTER PROTEIN YJNA-RELATED"/>
    <property type="match status" value="1"/>
</dbReference>
<dbReference type="EMBL" id="BGOW01000007">
    <property type="protein sequence ID" value="GBL45232.1"/>
    <property type="molecule type" value="Genomic_DNA"/>
</dbReference>
<gene>
    <name evidence="6" type="ORF">SFMTTN_1039</name>
</gene>
<keyword evidence="4 5" id="KW-0472">Membrane</keyword>
<evidence type="ECO:0000256" key="1">
    <source>
        <dbReference type="ARBA" id="ARBA00004141"/>
    </source>
</evidence>
<dbReference type="InterPro" id="IPR051598">
    <property type="entry name" value="TSUP/Inactive_protease-like"/>
</dbReference>
<evidence type="ECO:0000313" key="6">
    <source>
        <dbReference type="EMBL" id="GBL45232.1"/>
    </source>
</evidence>
<organism evidence="6 7">
    <name type="scientific">Sulfuriferula multivorans</name>
    <dbReference type="NCBI Taxonomy" id="1559896"/>
    <lineage>
        <taxon>Bacteria</taxon>
        <taxon>Pseudomonadati</taxon>
        <taxon>Pseudomonadota</taxon>
        <taxon>Betaproteobacteria</taxon>
        <taxon>Nitrosomonadales</taxon>
        <taxon>Sulfuricellaceae</taxon>
        <taxon>Sulfuriferula</taxon>
    </lineage>
</organism>
<comment type="similarity">
    <text evidence="5">Belongs to the 4-toluene sulfonate uptake permease (TSUP) (TC 2.A.102) family.</text>
</comment>
<sequence length="270" mass="28603">MLTFSIFSIFVTGGLAAGFLTGLLGIGGGAVMVPILYHSFLSWGWEPRVAVSTAIATSLSVMIFSGAKTTWEYRRQGLIDWRLLRWVVLGSIAGTASGAHLMLAADERTIRLGFGLLMWLLALLTIAPVYPLSRVAQEVPERRATYFAVGILAGLLAAMFGVGGGAILVPALVLLARVSIHKAIASSAAAIVFSALLSTSDYVYQGWSSHSIETGTLGWIFLPAMLILGVASLISVPYGTKLALRMAPQNLKYGLATLQAGIGIKIIFFG</sequence>
<feature type="transmembrane region" description="Helical" evidence="5">
    <location>
        <begin position="112"/>
        <end position="132"/>
    </location>
</feature>
<name>A0A401JC41_9PROT</name>
<evidence type="ECO:0000256" key="2">
    <source>
        <dbReference type="ARBA" id="ARBA00022692"/>
    </source>
</evidence>
<dbReference type="AlphaFoldDB" id="A0A401JC41"/>
<dbReference type="GO" id="GO:0005886">
    <property type="term" value="C:plasma membrane"/>
    <property type="evidence" value="ECO:0007669"/>
    <property type="project" value="UniProtKB-SubCell"/>
</dbReference>
<keyword evidence="3 5" id="KW-1133">Transmembrane helix</keyword>
<dbReference type="PANTHER" id="PTHR43701">
    <property type="entry name" value="MEMBRANE TRANSPORTER PROTEIN MJ0441-RELATED"/>
    <property type="match status" value="1"/>
</dbReference>
<comment type="subcellular location">
    <subcellularLocation>
        <location evidence="5">Cell membrane</location>
        <topology evidence="5">Multi-pass membrane protein</topology>
    </subcellularLocation>
    <subcellularLocation>
        <location evidence="1">Membrane</location>
        <topology evidence="1">Multi-pass membrane protein</topology>
    </subcellularLocation>
</comment>